<evidence type="ECO:0000313" key="2">
    <source>
        <dbReference type="Proteomes" id="UP000290407"/>
    </source>
</evidence>
<evidence type="ECO:0000313" key="1">
    <source>
        <dbReference type="EMBL" id="RYC71413.1"/>
    </source>
</evidence>
<dbReference type="AlphaFoldDB" id="A0A4Q2UP09"/>
<proteinExistence type="predicted"/>
<dbReference type="EMBL" id="SBLB01000001">
    <property type="protein sequence ID" value="RYC71413.1"/>
    <property type="molecule type" value="Genomic_DNA"/>
</dbReference>
<keyword evidence="2" id="KW-1185">Reference proteome</keyword>
<gene>
    <name evidence="1" type="ORF">EQG79_04510</name>
</gene>
<dbReference type="InterPro" id="IPR018641">
    <property type="entry name" value="Trfase_1_rSAM/seldom-assoc"/>
</dbReference>
<accession>A0A4Q2UP09</accession>
<organism evidence="1 2">
    <name type="scientific">Spirosoma sordidisoli</name>
    <dbReference type="NCBI Taxonomy" id="2502893"/>
    <lineage>
        <taxon>Bacteria</taxon>
        <taxon>Pseudomonadati</taxon>
        <taxon>Bacteroidota</taxon>
        <taxon>Cytophagia</taxon>
        <taxon>Cytophagales</taxon>
        <taxon>Cytophagaceae</taxon>
        <taxon>Spirosoma</taxon>
    </lineage>
</organism>
<protein>
    <submittedName>
        <fullName evidence="1">DUF2064 domain-containing protein</fullName>
    </submittedName>
</protein>
<dbReference type="Proteomes" id="UP000290407">
    <property type="component" value="Unassembled WGS sequence"/>
</dbReference>
<name>A0A4Q2UP09_9BACT</name>
<comment type="caution">
    <text evidence="1">The sequence shown here is derived from an EMBL/GenBank/DDBJ whole genome shotgun (WGS) entry which is preliminary data.</text>
</comment>
<sequence>MPVFPLSTAVLLFSRPACWTAAGKKLAGSRMARNQRLWERMTELTGAKIQAAGLVCVRSGTLLTAADYTRPFGEQLQLAMSRTLARGYNQLIIVGDDCPDLRVSDLLTAATRLQQGQLPIGYDRRGGIYLLGVDQRFLNPDSSEGFSALPWQNEGLASALTHFLTDRFGPVAELAAVWRDWNERTDVHVGQWLSGSFAYLAGPIWSLLISIRTHYFLPTRYVITGRLVQGALRAPPGFGR</sequence>
<dbReference type="Gene3D" id="3.90.550.10">
    <property type="entry name" value="Spore Coat Polysaccharide Biosynthesis Protein SpsA, Chain A"/>
    <property type="match status" value="1"/>
</dbReference>
<dbReference type="InterPro" id="IPR029044">
    <property type="entry name" value="Nucleotide-diphossugar_trans"/>
</dbReference>
<dbReference type="Pfam" id="PF09837">
    <property type="entry name" value="DUF2064"/>
    <property type="match status" value="1"/>
</dbReference>
<dbReference type="SUPFAM" id="SSF53448">
    <property type="entry name" value="Nucleotide-diphospho-sugar transferases"/>
    <property type="match status" value="1"/>
</dbReference>
<reference evidence="1 2" key="1">
    <citation type="submission" date="2019-01" db="EMBL/GenBank/DDBJ databases">
        <title>Spirosoma flava sp. nov., a propanil-degrading bacterium isolated from herbicide-contaminated soil.</title>
        <authorList>
            <person name="Zhang L."/>
            <person name="Jiang J.-D."/>
        </authorList>
    </citation>
    <scope>NUCLEOTIDE SEQUENCE [LARGE SCALE GENOMIC DNA]</scope>
    <source>
        <strain evidence="1 2">TY50</strain>
    </source>
</reference>